<dbReference type="GO" id="GO:0003676">
    <property type="term" value="F:nucleic acid binding"/>
    <property type="evidence" value="ECO:0007669"/>
    <property type="project" value="InterPro"/>
</dbReference>
<evidence type="ECO:0000256" key="1">
    <source>
        <dbReference type="ARBA" id="ARBA00040365"/>
    </source>
</evidence>
<feature type="compositionally biased region" description="Basic and acidic residues" evidence="2">
    <location>
        <begin position="198"/>
        <end position="210"/>
    </location>
</feature>
<evidence type="ECO:0000259" key="3">
    <source>
        <dbReference type="PROSITE" id="PS50174"/>
    </source>
</evidence>
<evidence type="ECO:0000313" key="4">
    <source>
        <dbReference type="Ensembl" id="ENSPCOP00000022109.1"/>
    </source>
</evidence>
<dbReference type="PANTHER" id="PTHR23149">
    <property type="entry name" value="G PATCH DOMAIN CONTAINING PROTEIN"/>
    <property type="match status" value="1"/>
</dbReference>
<dbReference type="Ensembl" id="ENSPCOT00000032780.1">
    <property type="protein sequence ID" value="ENSPCOP00000022109.1"/>
    <property type="gene ID" value="ENSPCOG00000023130.1"/>
</dbReference>
<dbReference type="PANTHER" id="PTHR23149:SF9">
    <property type="entry name" value="G PATCH DOMAIN-CONTAINING PROTEIN 4"/>
    <property type="match status" value="1"/>
</dbReference>
<dbReference type="InterPro" id="IPR000467">
    <property type="entry name" value="G_patch_dom"/>
</dbReference>
<dbReference type="GeneTree" id="ENSGT00390000008765"/>
<dbReference type="STRING" id="379532.ENSPCOP00000022109"/>
<dbReference type="Pfam" id="PF01585">
    <property type="entry name" value="G-patch"/>
    <property type="match status" value="1"/>
</dbReference>
<dbReference type="Proteomes" id="UP000233160">
    <property type="component" value="Unassembled WGS sequence"/>
</dbReference>
<dbReference type="AlphaFoldDB" id="A0A2K6G796"/>
<dbReference type="SMART" id="SM00443">
    <property type="entry name" value="G_patch"/>
    <property type="match status" value="1"/>
</dbReference>
<organism evidence="4 5">
    <name type="scientific">Propithecus coquereli</name>
    <name type="common">Coquerel's sifaka</name>
    <name type="synonym">Propithecus verreauxi coquereli</name>
    <dbReference type="NCBI Taxonomy" id="379532"/>
    <lineage>
        <taxon>Eukaryota</taxon>
        <taxon>Metazoa</taxon>
        <taxon>Chordata</taxon>
        <taxon>Craniata</taxon>
        <taxon>Vertebrata</taxon>
        <taxon>Euteleostomi</taxon>
        <taxon>Mammalia</taxon>
        <taxon>Eutheria</taxon>
        <taxon>Euarchontoglires</taxon>
        <taxon>Primates</taxon>
        <taxon>Strepsirrhini</taxon>
        <taxon>Lemuriformes</taxon>
        <taxon>Indriidae</taxon>
        <taxon>Propithecus</taxon>
    </lineage>
</organism>
<dbReference type="GO" id="GO:0005730">
    <property type="term" value="C:nucleolus"/>
    <property type="evidence" value="ECO:0007669"/>
    <property type="project" value="TreeGrafter"/>
</dbReference>
<feature type="region of interest" description="Disordered" evidence="2">
    <location>
        <begin position="115"/>
        <end position="140"/>
    </location>
</feature>
<dbReference type="InterPro" id="IPR050656">
    <property type="entry name" value="PINX1"/>
</dbReference>
<name>A0A2K6G796_PROCO</name>
<feature type="region of interest" description="Disordered" evidence="2">
    <location>
        <begin position="167"/>
        <end position="217"/>
    </location>
</feature>
<sequence>MSVTPEVKSHGMKFAEEQLLKHGWTQGKGLGRKENGITQALRVTLKQDTHGVGHDPAKEFTNHWWNELFNKTAANLVVETGQDGVQIRRLSTETTCRNPPKPNLLYQKFVKTATLTSDGEKPDKDMESCSDVNNQRPKPPKILTDEMLLQACEGRTGCPSWDYDEGQTCSAGGPGAGLPGSSQRPGLSGLSTTVREQAPQKEEKEKEAQRGGRAYST</sequence>
<protein>
    <recommendedName>
        <fullName evidence="1">G patch domain-containing protein 4</fullName>
    </recommendedName>
</protein>
<proteinExistence type="predicted"/>
<evidence type="ECO:0000313" key="5">
    <source>
        <dbReference type="Proteomes" id="UP000233160"/>
    </source>
</evidence>
<reference evidence="4" key="1">
    <citation type="submission" date="2025-08" db="UniProtKB">
        <authorList>
            <consortium name="Ensembl"/>
        </authorList>
    </citation>
    <scope>IDENTIFICATION</scope>
</reference>
<feature type="compositionally biased region" description="Basic and acidic residues" evidence="2">
    <location>
        <begin position="118"/>
        <end position="127"/>
    </location>
</feature>
<feature type="domain" description="G-patch" evidence="3">
    <location>
        <begin position="11"/>
        <end position="57"/>
    </location>
</feature>
<feature type="compositionally biased region" description="Polar residues" evidence="2">
    <location>
        <begin position="183"/>
        <end position="195"/>
    </location>
</feature>
<keyword evidence="5" id="KW-1185">Reference proteome</keyword>
<accession>A0A2K6G796</accession>
<evidence type="ECO:0000256" key="2">
    <source>
        <dbReference type="SAM" id="MobiDB-lite"/>
    </source>
</evidence>
<dbReference type="PROSITE" id="PS50174">
    <property type="entry name" value="G_PATCH"/>
    <property type="match status" value="1"/>
</dbReference>
<reference evidence="4" key="2">
    <citation type="submission" date="2025-09" db="UniProtKB">
        <authorList>
            <consortium name="Ensembl"/>
        </authorList>
    </citation>
    <scope>IDENTIFICATION</scope>
</reference>